<protein>
    <recommendedName>
        <fullName evidence="6">RING-type domain-containing protein</fullName>
    </recommendedName>
</protein>
<evidence type="ECO:0000256" key="1">
    <source>
        <dbReference type="ARBA" id="ARBA00022723"/>
    </source>
</evidence>
<dbReference type="Proteomes" id="UP000481153">
    <property type="component" value="Unassembled WGS sequence"/>
</dbReference>
<feature type="region of interest" description="Disordered" evidence="5">
    <location>
        <begin position="1"/>
        <end position="20"/>
    </location>
</feature>
<dbReference type="InterPro" id="IPR047134">
    <property type="entry name" value="RNF4"/>
</dbReference>
<dbReference type="Pfam" id="PF13923">
    <property type="entry name" value="zf-C3HC4_2"/>
    <property type="match status" value="1"/>
</dbReference>
<dbReference type="InterPro" id="IPR013083">
    <property type="entry name" value="Znf_RING/FYVE/PHD"/>
</dbReference>
<dbReference type="SUPFAM" id="SSF57850">
    <property type="entry name" value="RING/U-box"/>
    <property type="match status" value="1"/>
</dbReference>
<dbReference type="GO" id="GO:0008270">
    <property type="term" value="F:zinc ion binding"/>
    <property type="evidence" value="ECO:0007669"/>
    <property type="project" value="UniProtKB-KW"/>
</dbReference>
<dbReference type="AlphaFoldDB" id="A0A6G0WXZ4"/>
<dbReference type="PROSITE" id="PS00518">
    <property type="entry name" value="ZF_RING_1"/>
    <property type="match status" value="1"/>
</dbReference>
<dbReference type="VEuPathDB" id="FungiDB:AeMF1_006688"/>
<evidence type="ECO:0000256" key="4">
    <source>
        <dbReference type="PROSITE-ProRule" id="PRU00175"/>
    </source>
</evidence>
<keyword evidence="8" id="KW-1185">Reference proteome</keyword>
<evidence type="ECO:0000256" key="5">
    <source>
        <dbReference type="SAM" id="MobiDB-lite"/>
    </source>
</evidence>
<dbReference type="PROSITE" id="PS50089">
    <property type="entry name" value="ZF_RING_2"/>
    <property type="match status" value="1"/>
</dbReference>
<dbReference type="Gene3D" id="3.30.40.10">
    <property type="entry name" value="Zinc/RING finger domain, C3HC4 (zinc finger)"/>
    <property type="match status" value="1"/>
</dbReference>
<keyword evidence="2 4" id="KW-0863">Zinc-finger</keyword>
<evidence type="ECO:0000256" key="2">
    <source>
        <dbReference type="ARBA" id="ARBA00022771"/>
    </source>
</evidence>
<name>A0A6G0WXZ4_9STRA</name>
<feature type="region of interest" description="Disordered" evidence="5">
    <location>
        <begin position="105"/>
        <end position="139"/>
    </location>
</feature>
<evidence type="ECO:0000256" key="3">
    <source>
        <dbReference type="ARBA" id="ARBA00022833"/>
    </source>
</evidence>
<evidence type="ECO:0000313" key="8">
    <source>
        <dbReference type="Proteomes" id="UP000481153"/>
    </source>
</evidence>
<dbReference type="SMART" id="SM00184">
    <property type="entry name" value="RING"/>
    <property type="match status" value="1"/>
</dbReference>
<comment type="caution">
    <text evidence="7">The sequence shown here is derived from an EMBL/GenBank/DDBJ whole genome shotgun (WGS) entry which is preliminary data.</text>
</comment>
<feature type="domain" description="RING-type" evidence="6">
    <location>
        <begin position="157"/>
        <end position="195"/>
    </location>
</feature>
<dbReference type="InterPro" id="IPR001841">
    <property type="entry name" value="Znf_RING"/>
</dbReference>
<evidence type="ECO:0000313" key="7">
    <source>
        <dbReference type="EMBL" id="KAF0732385.1"/>
    </source>
</evidence>
<dbReference type="InterPro" id="IPR017907">
    <property type="entry name" value="Znf_RING_CS"/>
</dbReference>
<sequence>MSMRPRRGTLERSTDDVEQIEDAEVISTMSEEADGITVTSSSEVGSDDDDQVEILNPASPGYEISHVVRPNDNETLEDDEVVVSEVRPRPGLATRIGQEVFTAATGPSSFQSDEIHSSNTSGSPLRKRQRPRDEPHQFDVGRTKQACIDAAKARLKCPLCLDVIQDMTATPCGHVYCKLCITEALQATGICPLCKRRLDSQAIHPLFL</sequence>
<gene>
    <name evidence="7" type="ORF">Ae201684_010494</name>
</gene>
<keyword evidence="1" id="KW-0479">Metal-binding</keyword>
<dbReference type="PANTHER" id="PTHR23041:SF78">
    <property type="entry name" value="E3 UBIQUITIN-PROTEIN LIGASE RNF4"/>
    <property type="match status" value="1"/>
</dbReference>
<accession>A0A6G0WXZ4</accession>
<dbReference type="EMBL" id="VJMJ01000134">
    <property type="protein sequence ID" value="KAF0732385.1"/>
    <property type="molecule type" value="Genomic_DNA"/>
</dbReference>
<organism evidence="7 8">
    <name type="scientific">Aphanomyces euteiches</name>
    <dbReference type="NCBI Taxonomy" id="100861"/>
    <lineage>
        <taxon>Eukaryota</taxon>
        <taxon>Sar</taxon>
        <taxon>Stramenopiles</taxon>
        <taxon>Oomycota</taxon>
        <taxon>Saprolegniomycetes</taxon>
        <taxon>Saprolegniales</taxon>
        <taxon>Verrucalvaceae</taxon>
        <taxon>Aphanomyces</taxon>
    </lineage>
</organism>
<evidence type="ECO:0000259" key="6">
    <source>
        <dbReference type="PROSITE" id="PS50089"/>
    </source>
</evidence>
<feature type="region of interest" description="Disordered" evidence="5">
    <location>
        <begin position="29"/>
        <end position="51"/>
    </location>
</feature>
<proteinExistence type="predicted"/>
<keyword evidence="3" id="KW-0862">Zinc</keyword>
<reference evidence="7 8" key="1">
    <citation type="submission" date="2019-07" db="EMBL/GenBank/DDBJ databases">
        <title>Genomics analysis of Aphanomyces spp. identifies a new class of oomycete effector associated with host adaptation.</title>
        <authorList>
            <person name="Gaulin E."/>
        </authorList>
    </citation>
    <scope>NUCLEOTIDE SEQUENCE [LARGE SCALE GENOMIC DNA]</scope>
    <source>
        <strain evidence="7 8">ATCC 201684</strain>
    </source>
</reference>
<dbReference type="PANTHER" id="PTHR23041">
    <property type="entry name" value="RING FINGER DOMAIN-CONTAINING"/>
    <property type="match status" value="1"/>
</dbReference>
<feature type="compositionally biased region" description="Polar residues" evidence="5">
    <location>
        <begin position="105"/>
        <end position="123"/>
    </location>
</feature>